<dbReference type="OMA" id="FLDTLMW"/>
<dbReference type="EMBL" id="CVMV01000039">
    <property type="protein sequence ID" value="CRG95490.1"/>
    <property type="molecule type" value="Genomic_DNA"/>
</dbReference>
<dbReference type="Gene3D" id="1.10.3030.10">
    <property type="entry name" value="Gametocyte protein Pfg27"/>
    <property type="match status" value="1"/>
</dbReference>
<dbReference type="Proteomes" id="UP000220797">
    <property type="component" value="Unassembled WGS sequence"/>
</dbReference>
<feature type="transmembrane region" description="Helical" evidence="1">
    <location>
        <begin position="6"/>
        <end position="29"/>
    </location>
</feature>
<keyword evidence="1" id="KW-0472">Membrane</keyword>
<organism evidence="2 3">
    <name type="scientific">Plasmodium gallinaceum</name>
    <dbReference type="NCBI Taxonomy" id="5849"/>
    <lineage>
        <taxon>Eukaryota</taxon>
        <taxon>Sar</taxon>
        <taxon>Alveolata</taxon>
        <taxon>Apicomplexa</taxon>
        <taxon>Aconoidasida</taxon>
        <taxon>Haemosporida</taxon>
        <taxon>Plasmodiidae</taxon>
        <taxon>Plasmodium</taxon>
        <taxon>Plasmodium (Haemamoeba)</taxon>
    </lineage>
</organism>
<keyword evidence="1" id="KW-1133">Transmembrane helix</keyword>
<evidence type="ECO:0000313" key="2">
    <source>
        <dbReference type="EMBL" id="CRG95490.1"/>
    </source>
</evidence>
<accession>A0A1J1GTD4</accession>
<keyword evidence="3" id="KW-1185">Reference proteome</keyword>
<dbReference type="OrthoDB" id="385784at2759"/>
<evidence type="ECO:0000256" key="1">
    <source>
        <dbReference type="SAM" id="Phobius"/>
    </source>
</evidence>
<dbReference type="AlphaFoldDB" id="A0A1J1GTD4"/>
<name>A0A1J1GTD4_PLAGA</name>
<evidence type="ECO:0000313" key="3">
    <source>
        <dbReference type="Proteomes" id="UP000220797"/>
    </source>
</evidence>
<reference evidence="2" key="1">
    <citation type="submission" date="2015-04" db="EMBL/GenBank/DDBJ databases">
        <authorList>
            <consortium name="Pathogen Informatics"/>
        </authorList>
    </citation>
    <scope>NUCLEOTIDE SEQUENCE [LARGE SCALE GENOMIC DNA]</scope>
    <source>
        <strain evidence="2">8A</strain>
    </source>
</reference>
<comment type="caution">
    <text evidence="2">The sequence shown here is derived from an EMBL/GenBank/DDBJ whole genome shotgun (WGS) entry which is preliminary data.</text>
</comment>
<dbReference type="InterPro" id="IPR036469">
    <property type="entry name" value="Pfg27_sf"/>
</dbReference>
<protein>
    <submittedName>
        <fullName evidence="2">Uncharacterized protein</fullName>
    </submittedName>
</protein>
<dbReference type="VEuPathDB" id="PlasmoDB:PGAL8A_00269200"/>
<dbReference type="GeneID" id="39731222"/>
<gene>
    <name evidence="2" type="ORF">PGAL8A_00269200</name>
</gene>
<proteinExistence type="predicted"/>
<keyword evidence="1" id="KW-0812">Transmembrane</keyword>
<dbReference type="RefSeq" id="XP_028528299.1">
    <property type="nucleotide sequence ID" value="XM_028671670.1"/>
</dbReference>
<sequence length="253" mass="29600">MKNLKIFHFFNFLFFIYLSLIILFNINIFGTIKKDALQKEYQKLCKVVGRNLAEAGSSNKVFSIKYVNPNVNVNRLNDFCDRLFLSYCVTTNWLTEPPNSLAATFINNALKIADVIYANLHSERINPSFKLIRNEVTRVKERNALITIYGREPHVIDYMKKLFEMENFLTKQLLHSMVGKTQSILEAIISNEEEVIDKIKDELLKRRLILPDYHVRRMMYRIVRRAHDIALEEGILSKNIPEPVGCYLEEFSS</sequence>